<comment type="similarity">
    <text evidence="6">Belongs to the globin family.</text>
</comment>
<evidence type="ECO:0000256" key="5">
    <source>
        <dbReference type="ARBA" id="ARBA00023004"/>
    </source>
</evidence>
<keyword evidence="9" id="KW-1185">Reference proteome</keyword>
<dbReference type="InterPro" id="IPR000971">
    <property type="entry name" value="Globin"/>
</dbReference>
<feature type="domain" description="Globin" evidence="7">
    <location>
        <begin position="4"/>
        <end position="157"/>
    </location>
</feature>
<dbReference type="AlphaFoldDB" id="A0A1Z5JMQ5"/>
<dbReference type="EMBL" id="BDSP01000091">
    <property type="protein sequence ID" value="GAX15303.1"/>
    <property type="molecule type" value="Genomic_DNA"/>
</dbReference>
<dbReference type="PRINTS" id="PR01907">
    <property type="entry name" value="WORMGLOBIN"/>
</dbReference>
<dbReference type="InterPro" id="IPR050532">
    <property type="entry name" value="Globin-like_OT"/>
</dbReference>
<dbReference type="SUPFAM" id="SSF46458">
    <property type="entry name" value="Globin-like"/>
    <property type="match status" value="1"/>
</dbReference>
<reference evidence="8 9" key="1">
    <citation type="journal article" date="2015" name="Plant Cell">
        <title>Oil accumulation by the oleaginous diatom Fistulifera solaris as revealed by the genome and transcriptome.</title>
        <authorList>
            <person name="Tanaka T."/>
            <person name="Maeda Y."/>
            <person name="Veluchamy A."/>
            <person name="Tanaka M."/>
            <person name="Abida H."/>
            <person name="Marechal E."/>
            <person name="Bowler C."/>
            <person name="Muto M."/>
            <person name="Sunaga Y."/>
            <person name="Tanaka M."/>
            <person name="Yoshino T."/>
            <person name="Taniguchi T."/>
            <person name="Fukuda Y."/>
            <person name="Nemoto M."/>
            <person name="Matsumoto M."/>
            <person name="Wong P.S."/>
            <person name="Aburatani S."/>
            <person name="Fujibuchi W."/>
        </authorList>
    </citation>
    <scope>NUCLEOTIDE SEQUENCE [LARGE SCALE GENOMIC DNA]</scope>
    <source>
        <strain evidence="8 9">JPCC DA0580</strain>
    </source>
</reference>
<evidence type="ECO:0000256" key="4">
    <source>
        <dbReference type="ARBA" id="ARBA00022723"/>
    </source>
</evidence>
<protein>
    <recommendedName>
        <fullName evidence="7">Globin domain-containing protein</fullName>
    </recommendedName>
</protein>
<dbReference type="PANTHER" id="PTHR46458">
    <property type="entry name" value="BLR2807 PROTEIN"/>
    <property type="match status" value="1"/>
</dbReference>
<gene>
    <name evidence="8" type="ORF">FisN_8Hh400</name>
</gene>
<dbReference type="GO" id="GO:0005344">
    <property type="term" value="F:oxygen carrier activity"/>
    <property type="evidence" value="ECO:0007669"/>
    <property type="project" value="UniProtKB-KW"/>
</dbReference>
<sequence>MVNELSYNTISHVLESWESLRRIAKWEEVAGVCLFRKLFHRSPPARVLFGFPIDIDPDSDDLRFSKRFVTQAMYMIQMLDSSISMLGPDIDMLSEIMSELGAKHSRYGVQPEMFTIMGECLIEMLAELLPNGVSTEAEAAWQTTYKELSQDMIRAYVS</sequence>
<evidence type="ECO:0000256" key="3">
    <source>
        <dbReference type="ARBA" id="ARBA00022621"/>
    </source>
</evidence>
<dbReference type="PANTHER" id="PTHR46458:SF1">
    <property type="entry name" value="GEO09476P1"/>
    <property type="match status" value="1"/>
</dbReference>
<dbReference type="GO" id="GO:0019825">
    <property type="term" value="F:oxygen binding"/>
    <property type="evidence" value="ECO:0007669"/>
    <property type="project" value="InterPro"/>
</dbReference>
<evidence type="ECO:0000256" key="2">
    <source>
        <dbReference type="ARBA" id="ARBA00022617"/>
    </source>
</evidence>
<comment type="caution">
    <text evidence="8">The sequence shown here is derived from an EMBL/GenBank/DDBJ whole genome shotgun (WGS) entry which is preliminary data.</text>
</comment>
<accession>A0A1Z5JMQ5</accession>
<dbReference type="InterPro" id="IPR012292">
    <property type="entry name" value="Globin/Proto"/>
</dbReference>
<dbReference type="PROSITE" id="PS01033">
    <property type="entry name" value="GLOBIN"/>
    <property type="match status" value="1"/>
</dbReference>
<name>A0A1Z5JMQ5_FISSO</name>
<evidence type="ECO:0000256" key="1">
    <source>
        <dbReference type="ARBA" id="ARBA00022448"/>
    </source>
</evidence>
<keyword evidence="5" id="KW-0408">Iron</keyword>
<proteinExistence type="inferred from homology"/>
<evidence type="ECO:0000256" key="6">
    <source>
        <dbReference type="RuleBase" id="RU000356"/>
    </source>
</evidence>
<evidence type="ECO:0000313" key="9">
    <source>
        <dbReference type="Proteomes" id="UP000198406"/>
    </source>
</evidence>
<keyword evidence="2 6" id="KW-0349">Heme</keyword>
<dbReference type="GO" id="GO:0046872">
    <property type="term" value="F:metal ion binding"/>
    <property type="evidence" value="ECO:0007669"/>
    <property type="project" value="UniProtKB-KW"/>
</dbReference>
<dbReference type="InterPro" id="IPR009050">
    <property type="entry name" value="Globin-like_sf"/>
</dbReference>
<keyword evidence="4" id="KW-0479">Metal-binding</keyword>
<evidence type="ECO:0000313" key="8">
    <source>
        <dbReference type="EMBL" id="GAX15303.1"/>
    </source>
</evidence>
<dbReference type="CDD" id="cd01040">
    <property type="entry name" value="Mb-like"/>
    <property type="match status" value="1"/>
</dbReference>
<evidence type="ECO:0000259" key="7">
    <source>
        <dbReference type="PROSITE" id="PS01033"/>
    </source>
</evidence>
<dbReference type="InterPro" id="IPR044399">
    <property type="entry name" value="Mb-like_M"/>
</dbReference>
<dbReference type="OrthoDB" id="417967at2759"/>
<dbReference type="Proteomes" id="UP000198406">
    <property type="component" value="Unassembled WGS sequence"/>
</dbReference>
<dbReference type="Pfam" id="PF00042">
    <property type="entry name" value="Globin"/>
    <property type="match status" value="1"/>
</dbReference>
<dbReference type="Gene3D" id="1.10.490.10">
    <property type="entry name" value="Globins"/>
    <property type="match status" value="1"/>
</dbReference>
<dbReference type="InParanoid" id="A0A1Z5JMQ5"/>
<keyword evidence="3 6" id="KW-0561">Oxygen transport</keyword>
<dbReference type="GO" id="GO:0020037">
    <property type="term" value="F:heme binding"/>
    <property type="evidence" value="ECO:0007669"/>
    <property type="project" value="InterPro"/>
</dbReference>
<keyword evidence="1 6" id="KW-0813">Transport</keyword>
<organism evidence="8 9">
    <name type="scientific">Fistulifera solaris</name>
    <name type="common">Oleaginous diatom</name>
    <dbReference type="NCBI Taxonomy" id="1519565"/>
    <lineage>
        <taxon>Eukaryota</taxon>
        <taxon>Sar</taxon>
        <taxon>Stramenopiles</taxon>
        <taxon>Ochrophyta</taxon>
        <taxon>Bacillariophyta</taxon>
        <taxon>Bacillariophyceae</taxon>
        <taxon>Bacillariophycidae</taxon>
        <taxon>Naviculales</taxon>
        <taxon>Naviculaceae</taxon>
        <taxon>Fistulifera</taxon>
    </lineage>
</organism>